<dbReference type="GO" id="GO:0005634">
    <property type="term" value="C:nucleus"/>
    <property type="evidence" value="ECO:0007669"/>
    <property type="project" value="UniProtKB-SubCell"/>
</dbReference>
<proteinExistence type="inferred from homology"/>
<comment type="caution">
    <text evidence="2">The sequence shown here is derived from an EMBL/GenBank/DDBJ whole genome shotgun (WGS) entry which is preliminary data.</text>
</comment>
<keyword evidence="1" id="KW-0863">Zinc-finger</keyword>
<evidence type="ECO:0000256" key="1">
    <source>
        <dbReference type="RuleBase" id="RU367018"/>
    </source>
</evidence>
<dbReference type="PANTHER" id="PTHR31669">
    <property type="entry name" value="PROTEIN FAR1-RELATED SEQUENCE 10-RELATED"/>
    <property type="match status" value="1"/>
</dbReference>
<dbReference type="AlphaFoldDB" id="A0AAV9E845"/>
<keyword evidence="1" id="KW-0862">Zinc</keyword>
<dbReference type="PANTHER" id="PTHR31669:SF297">
    <property type="entry name" value="PROTEIN FAR1-RELATED SEQUENCE"/>
    <property type="match status" value="1"/>
</dbReference>
<dbReference type="Proteomes" id="UP001180020">
    <property type="component" value="Unassembled WGS sequence"/>
</dbReference>
<name>A0AAV9E845_ACOCL</name>
<accession>A0AAV9E845</accession>
<protein>
    <recommendedName>
        <fullName evidence="1">Protein FAR1-RELATED SEQUENCE</fullName>
    </recommendedName>
</protein>
<dbReference type="GO" id="GO:0006355">
    <property type="term" value="P:regulation of DNA-templated transcription"/>
    <property type="evidence" value="ECO:0007669"/>
    <property type="project" value="UniProtKB-UniRule"/>
</dbReference>
<sequence>MIEDHHIKDNSWLNSLYEDHHRWVLVFVKDMFWAGMSTTQRIESMNAYFDDYLASKTTLKQFIHQYENALRNKHEKEALEDFNSFHSIP</sequence>
<comment type="function">
    <text evidence="1">Putative transcription activator involved in regulating light control of development.</text>
</comment>
<keyword evidence="1" id="KW-0479">Metal-binding</keyword>
<gene>
    <name evidence="2" type="primary">FAR1</name>
    <name evidence="2" type="ORF">QJS10_CPA08g00717</name>
</gene>
<evidence type="ECO:0000313" key="2">
    <source>
        <dbReference type="EMBL" id="KAK1309655.1"/>
    </source>
</evidence>
<keyword evidence="3" id="KW-1185">Reference proteome</keyword>
<reference evidence="2" key="1">
    <citation type="journal article" date="2023" name="Nat. Commun.">
        <title>Diploid and tetraploid genomes of Acorus and the evolution of monocots.</title>
        <authorList>
            <person name="Ma L."/>
            <person name="Liu K.W."/>
            <person name="Li Z."/>
            <person name="Hsiao Y.Y."/>
            <person name="Qi Y."/>
            <person name="Fu T."/>
            <person name="Tang G.D."/>
            <person name="Zhang D."/>
            <person name="Sun W.H."/>
            <person name="Liu D.K."/>
            <person name="Li Y."/>
            <person name="Chen G.Z."/>
            <person name="Liu X.D."/>
            <person name="Liao X.Y."/>
            <person name="Jiang Y.T."/>
            <person name="Yu X."/>
            <person name="Hao Y."/>
            <person name="Huang J."/>
            <person name="Zhao X.W."/>
            <person name="Ke S."/>
            <person name="Chen Y.Y."/>
            <person name="Wu W.L."/>
            <person name="Hsu J.L."/>
            <person name="Lin Y.F."/>
            <person name="Huang M.D."/>
            <person name="Li C.Y."/>
            <person name="Huang L."/>
            <person name="Wang Z.W."/>
            <person name="Zhao X."/>
            <person name="Zhong W.Y."/>
            <person name="Peng D.H."/>
            <person name="Ahmad S."/>
            <person name="Lan S."/>
            <person name="Zhang J.S."/>
            <person name="Tsai W.C."/>
            <person name="Van de Peer Y."/>
            <person name="Liu Z.J."/>
        </authorList>
    </citation>
    <scope>NUCLEOTIDE SEQUENCE</scope>
    <source>
        <strain evidence="2">CP</strain>
    </source>
</reference>
<dbReference type="GO" id="GO:0008270">
    <property type="term" value="F:zinc ion binding"/>
    <property type="evidence" value="ECO:0007669"/>
    <property type="project" value="UniProtKB-UniRule"/>
</dbReference>
<evidence type="ECO:0000313" key="3">
    <source>
        <dbReference type="Proteomes" id="UP001180020"/>
    </source>
</evidence>
<dbReference type="EMBL" id="JAUJYO010000008">
    <property type="protein sequence ID" value="KAK1309655.1"/>
    <property type="molecule type" value="Genomic_DNA"/>
</dbReference>
<reference evidence="2" key="2">
    <citation type="submission" date="2023-06" db="EMBL/GenBank/DDBJ databases">
        <authorList>
            <person name="Ma L."/>
            <person name="Liu K.-W."/>
            <person name="Li Z."/>
            <person name="Hsiao Y.-Y."/>
            <person name="Qi Y."/>
            <person name="Fu T."/>
            <person name="Tang G."/>
            <person name="Zhang D."/>
            <person name="Sun W.-H."/>
            <person name="Liu D.-K."/>
            <person name="Li Y."/>
            <person name="Chen G.-Z."/>
            <person name="Liu X.-D."/>
            <person name="Liao X.-Y."/>
            <person name="Jiang Y.-T."/>
            <person name="Yu X."/>
            <person name="Hao Y."/>
            <person name="Huang J."/>
            <person name="Zhao X.-W."/>
            <person name="Ke S."/>
            <person name="Chen Y.-Y."/>
            <person name="Wu W.-L."/>
            <person name="Hsu J.-L."/>
            <person name="Lin Y.-F."/>
            <person name="Huang M.-D."/>
            <person name="Li C.-Y."/>
            <person name="Huang L."/>
            <person name="Wang Z.-W."/>
            <person name="Zhao X."/>
            <person name="Zhong W.-Y."/>
            <person name="Peng D.-H."/>
            <person name="Ahmad S."/>
            <person name="Lan S."/>
            <person name="Zhang J.-S."/>
            <person name="Tsai W.-C."/>
            <person name="Van De Peer Y."/>
            <person name="Liu Z.-J."/>
        </authorList>
    </citation>
    <scope>NUCLEOTIDE SEQUENCE</scope>
    <source>
        <strain evidence="2">CP</strain>
        <tissue evidence="2">Leaves</tissue>
    </source>
</reference>
<dbReference type="InterPro" id="IPR031052">
    <property type="entry name" value="FHY3/FAR1"/>
</dbReference>
<organism evidence="2 3">
    <name type="scientific">Acorus calamus</name>
    <name type="common">Sweet flag</name>
    <dbReference type="NCBI Taxonomy" id="4465"/>
    <lineage>
        <taxon>Eukaryota</taxon>
        <taxon>Viridiplantae</taxon>
        <taxon>Streptophyta</taxon>
        <taxon>Embryophyta</taxon>
        <taxon>Tracheophyta</taxon>
        <taxon>Spermatophyta</taxon>
        <taxon>Magnoliopsida</taxon>
        <taxon>Liliopsida</taxon>
        <taxon>Acoraceae</taxon>
        <taxon>Acorus</taxon>
    </lineage>
</organism>
<comment type="similarity">
    <text evidence="1">Belongs to the FHY3/FAR1 family.</text>
</comment>
<keyword evidence="1" id="KW-0539">Nucleus</keyword>
<comment type="subcellular location">
    <subcellularLocation>
        <location evidence="1">Nucleus</location>
    </subcellularLocation>
</comment>